<name>A0A6G4W7W8_9HYPH</name>
<evidence type="ECO:0000313" key="4">
    <source>
        <dbReference type="Proteomes" id="UP001642900"/>
    </source>
</evidence>
<dbReference type="InterPro" id="IPR036514">
    <property type="entry name" value="SGNH_hydro_sf"/>
</dbReference>
<gene>
    <name evidence="3" type="ORF">G6N73_04355</name>
</gene>
<dbReference type="SUPFAM" id="SSF52266">
    <property type="entry name" value="SGNH hydrolase"/>
    <property type="match status" value="1"/>
</dbReference>
<dbReference type="GO" id="GO:0016788">
    <property type="term" value="F:hydrolase activity, acting on ester bonds"/>
    <property type="evidence" value="ECO:0007669"/>
    <property type="project" value="UniProtKB-ARBA"/>
</dbReference>
<proteinExistence type="predicted"/>
<dbReference type="RefSeq" id="WP_165023888.1">
    <property type="nucleotide sequence ID" value="NZ_JAAKZF010000003.1"/>
</dbReference>
<dbReference type="InterPro" id="IPR005181">
    <property type="entry name" value="SASA"/>
</dbReference>
<dbReference type="AlphaFoldDB" id="A0A6G4W7W8"/>
<dbReference type="Proteomes" id="UP001642900">
    <property type="component" value="Unassembled WGS sequence"/>
</dbReference>
<evidence type="ECO:0000313" key="3">
    <source>
        <dbReference type="EMBL" id="NGO50418.1"/>
    </source>
</evidence>
<feature type="domain" description="Sialate O-acetylesterase" evidence="2">
    <location>
        <begin position="107"/>
        <end position="259"/>
    </location>
</feature>
<reference evidence="3 4" key="1">
    <citation type="submission" date="2020-02" db="EMBL/GenBank/DDBJ databases">
        <title>Genome sequence of strain CCNWXJ40-4.</title>
        <authorList>
            <person name="Gao J."/>
            <person name="Sun J."/>
        </authorList>
    </citation>
    <scope>NUCLEOTIDE SEQUENCE [LARGE SCALE GENOMIC DNA]</scope>
    <source>
        <strain evidence="3 4">CCNWXJ 40-4</strain>
    </source>
</reference>
<keyword evidence="4" id="KW-1185">Reference proteome</keyword>
<dbReference type="Gene3D" id="3.40.50.1110">
    <property type="entry name" value="SGNH hydrolase"/>
    <property type="match status" value="1"/>
</dbReference>
<organism evidence="3 4">
    <name type="scientific">Allomesorhizobium camelthorni</name>
    <dbReference type="NCBI Taxonomy" id="475069"/>
    <lineage>
        <taxon>Bacteria</taxon>
        <taxon>Pseudomonadati</taxon>
        <taxon>Pseudomonadota</taxon>
        <taxon>Alphaproteobacteria</taxon>
        <taxon>Hyphomicrobiales</taxon>
        <taxon>Phyllobacteriaceae</taxon>
        <taxon>Allomesorhizobium</taxon>
    </lineage>
</organism>
<sequence length="584" mass="63511">MGEIKTAADAAFRDYNTDGVPASGFFSPPPPDIRGVFDLIDVKLNFATDSLVVLVSGQSNTVLERTGTWSPPSNLFVWNWSNAAPTTPGSAFIAWPSSRITNFAYVGKQLADAYPTRKIYMIILGVGGLDISHWLPTPTGTDMYDIIDTNVPLALTALSRSTIDLFFWWQGEQDATISNWDYAIDYAVFEARIKAETYFPTTTPQVLTKLNREANDGLAGYDAINTLLEKIVAGDMIYKRLVDTSSLAFSTDGIHSDLADMPLYGKIAVDALTVGSKVKLRPGRRLNPNGDMSFWQVATPQSSIGAAGKRFGPELYWAFNRGVDGGVSIARTAHNTGQGQTYARYYSLIAKTSGAAAEFGIAYNLPNDILQRYRGQRITCSALIRRGSSVLTNNVTLRASLWTTEVRDGTVASARTETFAPSLFNSSRFIRCSVTLSIPEATTGLTVQFEVVGNEVGDANMALHVSEIQIEPGDTATPYEPRDASQEVEECQRFYQDIFMVLNGSATAGSQTEVAMGHVIFPTPMRSAAPTITYAAPTRVNCTVDPAVITAMSNENGAMFRNPASTAAGNVVWRGHVYFDARIN</sequence>
<keyword evidence="1" id="KW-0378">Hydrolase</keyword>
<comment type="caution">
    <text evidence="3">The sequence shown here is derived from an EMBL/GenBank/DDBJ whole genome shotgun (WGS) entry which is preliminary data.</text>
</comment>
<protein>
    <recommendedName>
        <fullName evidence="2">Sialate O-acetylesterase domain-containing protein</fullName>
    </recommendedName>
</protein>
<dbReference type="Pfam" id="PF03629">
    <property type="entry name" value="SASA"/>
    <property type="match status" value="1"/>
</dbReference>
<dbReference type="EMBL" id="JAAKZF010000003">
    <property type="protein sequence ID" value="NGO50418.1"/>
    <property type="molecule type" value="Genomic_DNA"/>
</dbReference>
<accession>A0A6G4W7W8</accession>
<evidence type="ECO:0000256" key="1">
    <source>
        <dbReference type="ARBA" id="ARBA00022801"/>
    </source>
</evidence>
<evidence type="ECO:0000259" key="2">
    <source>
        <dbReference type="Pfam" id="PF03629"/>
    </source>
</evidence>